<keyword evidence="7" id="KW-1185">Reference proteome</keyword>
<accession>A0A022QMG7</accession>
<dbReference type="Gene3D" id="3.30.40.10">
    <property type="entry name" value="Zinc/RING finger domain, C3HC4 (zinc finger)"/>
    <property type="match status" value="1"/>
</dbReference>
<dbReference type="GO" id="GO:0008270">
    <property type="term" value="F:zinc ion binding"/>
    <property type="evidence" value="ECO:0007669"/>
    <property type="project" value="UniProtKB-KW"/>
</dbReference>
<dbReference type="InterPro" id="IPR013083">
    <property type="entry name" value="Znf_RING/FYVE/PHD"/>
</dbReference>
<evidence type="ECO:0000256" key="4">
    <source>
        <dbReference type="PROSITE-ProRule" id="PRU00175"/>
    </source>
</evidence>
<dbReference type="InterPro" id="IPR001841">
    <property type="entry name" value="Znf_RING"/>
</dbReference>
<dbReference type="CDD" id="cd16649">
    <property type="entry name" value="mRING-HC-C3HC5_CGRF1-like"/>
    <property type="match status" value="1"/>
</dbReference>
<gene>
    <name evidence="6" type="ORF">MIMGU_mgv1a0093071mg</name>
</gene>
<dbReference type="FunFam" id="3.30.40.10:FF:000239">
    <property type="entry name" value="probable BOI-related E3 ubiquitin-protein ligase 2"/>
    <property type="match status" value="1"/>
</dbReference>
<proteinExistence type="predicted"/>
<evidence type="ECO:0000313" key="6">
    <source>
        <dbReference type="EMBL" id="EYU28443.1"/>
    </source>
</evidence>
<dbReference type="PROSITE" id="PS50089">
    <property type="entry name" value="ZF_RING_2"/>
    <property type="match status" value="1"/>
</dbReference>
<sequence length="331" mass="37152">SASGLYCVAEMFRGNNSNTAAPSYLNNHFQYPPNVSNQQQLCGNLPVEFHADPVNYIGNNHGTPILLPNEAIPRKQKLQFSLNNNNKAFHEEHDRKASIHNLNHVSTGLRLSCDDEERNSSITSASGSLTSSVLSSLTNDIKRELDQQNQELDHFIRIQEEDMVKGVRDIRQKHITSFLASLQKGVVKKLREKDLELETITLKNKELVESVKQVTNEAQNWCYMAKYNESVVNVLKTNLQQAVEGSNRIIEGQGENEEAADDANSYVDPNNYLKSSSLRKNVTCRSCKAKEVSVLLMPCRHLCLCKECEGFVTVCPVCQMVTTACLEVYLS</sequence>
<dbReference type="PANTHER" id="PTHR42647">
    <property type="entry name" value="SBP (S-RIBONUCLEASE BINDING PROTEIN) FAMILY PROTEIN"/>
    <property type="match status" value="1"/>
</dbReference>
<keyword evidence="1" id="KW-0479">Metal-binding</keyword>
<feature type="non-terminal residue" evidence="6">
    <location>
        <position position="1"/>
    </location>
</feature>
<evidence type="ECO:0000313" key="7">
    <source>
        <dbReference type="Proteomes" id="UP000030748"/>
    </source>
</evidence>
<dbReference type="eggNOG" id="KOG1100">
    <property type="taxonomic scope" value="Eukaryota"/>
</dbReference>
<protein>
    <recommendedName>
        <fullName evidence="5">RING-type domain-containing protein</fullName>
    </recommendedName>
</protein>
<organism evidence="6 7">
    <name type="scientific">Erythranthe guttata</name>
    <name type="common">Yellow monkey flower</name>
    <name type="synonym">Mimulus guttatus</name>
    <dbReference type="NCBI Taxonomy" id="4155"/>
    <lineage>
        <taxon>Eukaryota</taxon>
        <taxon>Viridiplantae</taxon>
        <taxon>Streptophyta</taxon>
        <taxon>Embryophyta</taxon>
        <taxon>Tracheophyta</taxon>
        <taxon>Spermatophyta</taxon>
        <taxon>Magnoliopsida</taxon>
        <taxon>eudicotyledons</taxon>
        <taxon>Gunneridae</taxon>
        <taxon>Pentapetalae</taxon>
        <taxon>asterids</taxon>
        <taxon>lamiids</taxon>
        <taxon>Lamiales</taxon>
        <taxon>Phrymaceae</taxon>
        <taxon>Erythranthe</taxon>
    </lineage>
</organism>
<evidence type="ECO:0000259" key="5">
    <source>
        <dbReference type="PROSITE" id="PS50089"/>
    </source>
</evidence>
<dbReference type="PANTHER" id="PTHR42647:SF9">
    <property type="entry name" value="S-RIBONUCLEASE BINDING PROTEIN SBP1-RELATED"/>
    <property type="match status" value="1"/>
</dbReference>
<dbReference type="PIRSF" id="PIRSF036836">
    <property type="entry name" value="RNase_bind_SBP1"/>
    <property type="match status" value="1"/>
</dbReference>
<evidence type="ECO:0000256" key="3">
    <source>
        <dbReference type="ARBA" id="ARBA00022833"/>
    </source>
</evidence>
<keyword evidence="3" id="KW-0862">Zinc</keyword>
<dbReference type="EMBL" id="KI631414">
    <property type="protein sequence ID" value="EYU28443.1"/>
    <property type="molecule type" value="Genomic_DNA"/>
</dbReference>
<reference evidence="6 7" key="1">
    <citation type="journal article" date="2013" name="Proc. Natl. Acad. Sci. U.S.A.">
        <title>Fine-scale variation in meiotic recombination in Mimulus inferred from population shotgun sequencing.</title>
        <authorList>
            <person name="Hellsten U."/>
            <person name="Wright K.M."/>
            <person name="Jenkins J."/>
            <person name="Shu S."/>
            <person name="Yuan Y."/>
            <person name="Wessler S.R."/>
            <person name="Schmutz J."/>
            <person name="Willis J.H."/>
            <person name="Rokhsar D.S."/>
        </authorList>
    </citation>
    <scope>NUCLEOTIDE SEQUENCE [LARGE SCALE GENOMIC DNA]</scope>
    <source>
        <strain evidence="7">cv. DUN x IM62</strain>
    </source>
</reference>
<evidence type="ECO:0000256" key="1">
    <source>
        <dbReference type="ARBA" id="ARBA00022723"/>
    </source>
</evidence>
<name>A0A022QMG7_ERYGU</name>
<feature type="domain" description="RING-type" evidence="5">
    <location>
        <begin position="284"/>
        <end position="319"/>
    </location>
</feature>
<dbReference type="Pfam" id="PF13920">
    <property type="entry name" value="zf-C3HC4_3"/>
    <property type="match status" value="1"/>
</dbReference>
<dbReference type="Proteomes" id="UP000030748">
    <property type="component" value="Unassembled WGS sequence"/>
</dbReference>
<evidence type="ECO:0000256" key="2">
    <source>
        <dbReference type="ARBA" id="ARBA00022771"/>
    </source>
</evidence>
<keyword evidence="2 4" id="KW-0863">Zinc-finger</keyword>
<dbReference type="AlphaFoldDB" id="A0A022QMG7"/>
<dbReference type="GO" id="GO:0004842">
    <property type="term" value="F:ubiquitin-protein transferase activity"/>
    <property type="evidence" value="ECO:0000318"/>
    <property type="project" value="GO_Central"/>
</dbReference>